<evidence type="ECO:0000256" key="1">
    <source>
        <dbReference type="SAM" id="MobiDB-lite"/>
    </source>
</evidence>
<dbReference type="EMBL" id="LSRX01000443">
    <property type="protein sequence ID" value="OLP97159.1"/>
    <property type="molecule type" value="Genomic_DNA"/>
</dbReference>
<evidence type="ECO:0000313" key="2">
    <source>
        <dbReference type="EMBL" id="OLP97159.1"/>
    </source>
</evidence>
<protein>
    <submittedName>
        <fullName evidence="2">Uncharacterized protein</fullName>
    </submittedName>
</protein>
<organism evidence="2 3">
    <name type="scientific">Symbiodinium microadriaticum</name>
    <name type="common">Dinoflagellate</name>
    <name type="synonym">Zooxanthella microadriatica</name>
    <dbReference type="NCBI Taxonomy" id="2951"/>
    <lineage>
        <taxon>Eukaryota</taxon>
        <taxon>Sar</taxon>
        <taxon>Alveolata</taxon>
        <taxon>Dinophyceae</taxon>
        <taxon>Suessiales</taxon>
        <taxon>Symbiodiniaceae</taxon>
        <taxon>Symbiodinium</taxon>
    </lineage>
</organism>
<proteinExistence type="predicted"/>
<feature type="region of interest" description="Disordered" evidence="1">
    <location>
        <begin position="15"/>
        <end position="50"/>
    </location>
</feature>
<name>A0A1Q9DPR3_SYMMI</name>
<dbReference type="AlphaFoldDB" id="A0A1Q9DPR3"/>
<sequence>MCACAVGGSALVAPEDKVEDQLSTRTASSSSFPRTGSSRDEESPGQSSGSAAAALFAAVLVATGREAKEESDVQPDGSTVKPVKQLQEALEVFCAVSLRLIMMVIFGSATPIVRRQSKGRGIPPRHRAHGLVRDFTTQPALFRRLADVLRDGKEEGVSLLQAPMMASQSKRDTKTSSADSAVRVEG</sequence>
<dbReference type="Proteomes" id="UP000186817">
    <property type="component" value="Unassembled WGS sequence"/>
</dbReference>
<evidence type="ECO:0000313" key="3">
    <source>
        <dbReference type="Proteomes" id="UP000186817"/>
    </source>
</evidence>
<feature type="region of interest" description="Disordered" evidence="1">
    <location>
        <begin position="163"/>
        <end position="186"/>
    </location>
</feature>
<keyword evidence="3" id="KW-1185">Reference proteome</keyword>
<gene>
    <name evidence="2" type="ORF">AK812_SmicGene20495</name>
</gene>
<accession>A0A1Q9DPR3</accession>
<comment type="caution">
    <text evidence="2">The sequence shown here is derived from an EMBL/GenBank/DDBJ whole genome shotgun (WGS) entry which is preliminary data.</text>
</comment>
<reference evidence="2 3" key="1">
    <citation type="submission" date="2016-02" db="EMBL/GenBank/DDBJ databases">
        <title>Genome analysis of coral dinoflagellate symbionts highlights evolutionary adaptations to a symbiotic lifestyle.</title>
        <authorList>
            <person name="Aranda M."/>
            <person name="Li Y."/>
            <person name="Liew Y.J."/>
            <person name="Baumgarten S."/>
            <person name="Simakov O."/>
            <person name="Wilson M."/>
            <person name="Piel J."/>
            <person name="Ashoor H."/>
            <person name="Bougouffa S."/>
            <person name="Bajic V.B."/>
            <person name="Ryu T."/>
            <person name="Ravasi T."/>
            <person name="Bayer T."/>
            <person name="Micklem G."/>
            <person name="Kim H."/>
            <person name="Bhak J."/>
            <person name="Lajeunesse T.C."/>
            <person name="Voolstra C.R."/>
        </authorList>
    </citation>
    <scope>NUCLEOTIDE SEQUENCE [LARGE SCALE GENOMIC DNA]</scope>
    <source>
        <strain evidence="2 3">CCMP2467</strain>
    </source>
</reference>
<dbReference type="OrthoDB" id="10322518at2759"/>